<dbReference type="STRING" id="311180.SAMN04488050_1225"/>
<protein>
    <submittedName>
        <fullName evidence="1">Uncharacterized protein</fullName>
    </submittedName>
</protein>
<proteinExistence type="predicted"/>
<name>A0A1I6WI09_9RHOB</name>
<keyword evidence="2" id="KW-1185">Reference proteome</keyword>
<dbReference type="RefSeq" id="WP_176806958.1">
    <property type="nucleotide sequence ID" value="NZ_FNCL01000025.1"/>
</dbReference>
<organism evidence="1 2">
    <name type="scientific">Alloyangia pacifica</name>
    <dbReference type="NCBI Taxonomy" id="311180"/>
    <lineage>
        <taxon>Bacteria</taxon>
        <taxon>Pseudomonadati</taxon>
        <taxon>Pseudomonadota</taxon>
        <taxon>Alphaproteobacteria</taxon>
        <taxon>Rhodobacterales</taxon>
        <taxon>Roseobacteraceae</taxon>
        <taxon>Alloyangia</taxon>
    </lineage>
</organism>
<dbReference type="Proteomes" id="UP000199392">
    <property type="component" value="Unassembled WGS sequence"/>
</dbReference>
<evidence type="ECO:0000313" key="2">
    <source>
        <dbReference type="Proteomes" id="UP000199392"/>
    </source>
</evidence>
<accession>A0A1I6WI09</accession>
<evidence type="ECO:0000313" key="1">
    <source>
        <dbReference type="EMBL" id="SFT25401.1"/>
    </source>
</evidence>
<dbReference type="EMBL" id="FOZW01000022">
    <property type="protein sequence ID" value="SFT25401.1"/>
    <property type="molecule type" value="Genomic_DNA"/>
</dbReference>
<sequence length="57" mass="5825">MSTNTSRLAAANDNPGGTTNVQIALKALAVLLARAELRAHSSAAANTDPAPRKEAQP</sequence>
<dbReference type="AlphaFoldDB" id="A0A1I6WI09"/>
<reference evidence="2" key="1">
    <citation type="submission" date="2016-10" db="EMBL/GenBank/DDBJ databases">
        <authorList>
            <person name="Varghese N."/>
            <person name="Submissions S."/>
        </authorList>
    </citation>
    <scope>NUCLEOTIDE SEQUENCE [LARGE SCALE GENOMIC DNA]</scope>
    <source>
        <strain evidence="2">DSM 26894</strain>
    </source>
</reference>
<gene>
    <name evidence="1" type="ORF">SAMN04488050_1225</name>
</gene>